<evidence type="ECO:0000313" key="2">
    <source>
        <dbReference type="EMBL" id="KEY70421.1"/>
    </source>
</evidence>
<evidence type="ECO:0000313" key="3">
    <source>
        <dbReference type="Proteomes" id="UP000028045"/>
    </source>
</evidence>
<accession>A0A084AYP2</accession>
<keyword evidence="3" id="KW-1185">Reference proteome</keyword>
<feature type="region of interest" description="Disordered" evidence="1">
    <location>
        <begin position="68"/>
        <end position="134"/>
    </location>
</feature>
<name>A0A084AYP2_STACB</name>
<organism evidence="2 3">
    <name type="scientific">Stachybotrys chartarum (strain CBS 109288 / IBT 7711)</name>
    <name type="common">Toxic black mold</name>
    <name type="synonym">Stilbospora chartarum</name>
    <dbReference type="NCBI Taxonomy" id="1280523"/>
    <lineage>
        <taxon>Eukaryota</taxon>
        <taxon>Fungi</taxon>
        <taxon>Dikarya</taxon>
        <taxon>Ascomycota</taxon>
        <taxon>Pezizomycotina</taxon>
        <taxon>Sordariomycetes</taxon>
        <taxon>Hypocreomycetidae</taxon>
        <taxon>Hypocreales</taxon>
        <taxon>Stachybotryaceae</taxon>
        <taxon>Stachybotrys</taxon>
    </lineage>
</organism>
<feature type="compositionally biased region" description="Basic and acidic residues" evidence="1">
    <location>
        <begin position="121"/>
        <end position="134"/>
    </location>
</feature>
<sequence>MPGPEKKWDAAAERDLCVALIMCNQESERVRYNWARVHSFMESHGYQFTRDAISQHFTKVILKDFKGRHKNGADPATPANSTSRKSATPSTRKRSSKKVANEAEDDDVVEEQSPSKRTKKVKEQEPTTVKLEDVVRTRERSQTILDNEEQFQRWINEDE</sequence>
<dbReference type="HOGENOM" id="CLU_130481_0_0_1"/>
<dbReference type="OrthoDB" id="5231339at2759"/>
<feature type="compositionally biased region" description="Polar residues" evidence="1">
    <location>
        <begin position="78"/>
        <end position="90"/>
    </location>
</feature>
<dbReference type="EMBL" id="KL648443">
    <property type="protein sequence ID" value="KEY70421.1"/>
    <property type="molecule type" value="Genomic_DNA"/>
</dbReference>
<protein>
    <submittedName>
        <fullName evidence="2">Uncharacterized protein</fullName>
    </submittedName>
</protein>
<evidence type="ECO:0000256" key="1">
    <source>
        <dbReference type="SAM" id="MobiDB-lite"/>
    </source>
</evidence>
<dbReference type="AlphaFoldDB" id="A0A084AYP2"/>
<reference evidence="2 3" key="1">
    <citation type="journal article" date="2014" name="BMC Genomics">
        <title>Comparative genome sequencing reveals chemotype-specific gene clusters in the toxigenic black mold Stachybotrys.</title>
        <authorList>
            <person name="Semeiks J."/>
            <person name="Borek D."/>
            <person name="Otwinowski Z."/>
            <person name="Grishin N.V."/>
        </authorList>
    </citation>
    <scope>NUCLEOTIDE SEQUENCE [LARGE SCALE GENOMIC DNA]</scope>
    <source>
        <strain evidence="3">CBS 109288 / IBT 7711</strain>
    </source>
</reference>
<proteinExistence type="predicted"/>
<gene>
    <name evidence="2" type="ORF">S7711_06589</name>
</gene>
<dbReference type="Proteomes" id="UP000028045">
    <property type="component" value="Unassembled WGS sequence"/>
</dbReference>